<name>A0A1A9Z5K2_GLOPL</name>
<keyword evidence="3" id="KW-1185">Reference proteome</keyword>
<accession>A0A1A9Z5K2</accession>
<dbReference type="AlphaFoldDB" id="A0A1A9Z5K2"/>
<proteinExistence type="predicted"/>
<evidence type="ECO:0000256" key="1">
    <source>
        <dbReference type="SAM" id="Phobius"/>
    </source>
</evidence>
<reference evidence="2" key="2">
    <citation type="submission" date="2020-05" db="UniProtKB">
        <authorList>
            <consortium name="EnsemblMetazoa"/>
        </authorList>
    </citation>
    <scope>IDENTIFICATION</scope>
    <source>
        <strain evidence="2">IAEA</strain>
    </source>
</reference>
<dbReference type="Proteomes" id="UP000092445">
    <property type="component" value="Unassembled WGS sequence"/>
</dbReference>
<keyword evidence="1" id="KW-0472">Membrane</keyword>
<keyword evidence="1" id="KW-1133">Transmembrane helix</keyword>
<evidence type="ECO:0000313" key="2">
    <source>
        <dbReference type="EnsemblMetazoa" id="GPAI004533-PA"/>
    </source>
</evidence>
<dbReference type="EnsemblMetazoa" id="GPAI004533-RA">
    <property type="protein sequence ID" value="GPAI004533-PA"/>
    <property type="gene ID" value="GPAI004533"/>
</dbReference>
<sequence length="491" mass="53995">MPSNTINQLQFNQELRVTLTTCVSLYPRNNVMGIVVLDRHFKSNRSSQFFLLNQEVNRFGLQRAYMFVQSKLFLIMVPLMTNLDRGGTLAEIFNDASLFFGQKLLIQDNFVQAQWCKGLIRFYLESRRYIKEKMSQAALPSLAAGINGVVVRPEAETVATVVIVACWTVDDVLWFCGLITCLPSIISGIVSICVANVDVNDDNVHKDEDDGAVTVTVSTASISVSTDITSASSAFTPITCVSVTSSLPVTPPLCPVTVVFLTRLASSPLREASIFSLSIETSFVIIAAAVPVAALTVVVVAAALFANLPHFPFDSYCFQQNAISFGSIKGIIRNGFLYSVELYPSFNESTYVRKPMLLVVVTTSSSTSNNYTHIMRQRISKRLRNKYCTVWEDTVANYTGDNRLDLQEPNSSFSESTLEQSKIDCFILLVLVARFGIVNIINLPDVVEVVDPVLLDAMVAIVLKDAERAEDTCGDHDVVVTAAALGVEDVR</sequence>
<protein>
    <submittedName>
        <fullName evidence="2">Uncharacterized protein</fullName>
    </submittedName>
</protein>
<keyword evidence="1" id="KW-0812">Transmembrane</keyword>
<reference evidence="3" key="1">
    <citation type="submission" date="2014-03" db="EMBL/GenBank/DDBJ databases">
        <authorList>
            <person name="Aksoy S."/>
            <person name="Warren W."/>
            <person name="Wilson R.K."/>
        </authorList>
    </citation>
    <scope>NUCLEOTIDE SEQUENCE [LARGE SCALE GENOMIC DNA]</scope>
    <source>
        <strain evidence="3">IAEA</strain>
    </source>
</reference>
<feature type="transmembrane region" description="Helical" evidence="1">
    <location>
        <begin position="283"/>
        <end position="306"/>
    </location>
</feature>
<dbReference type="VEuPathDB" id="VectorBase:GPAI004533"/>
<organism evidence="2 3">
    <name type="scientific">Glossina pallidipes</name>
    <name type="common">Tsetse fly</name>
    <dbReference type="NCBI Taxonomy" id="7398"/>
    <lineage>
        <taxon>Eukaryota</taxon>
        <taxon>Metazoa</taxon>
        <taxon>Ecdysozoa</taxon>
        <taxon>Arthropoda</taxon>
        <taxon>Hexapoda</taxon>
        <taxon>Insecta</taxon>
        <taxon>Pterygota</taxon>
        <taxon>Neoptera</taxon>
        <taxon>Endopterygota</taxon>
        <taxon>Diptera</taxon>
        <taxon>Brachycera</taxon>
        <taxon>Muscomorpha</taxon>
        <taxon>Hippoboscoidea</taxon>
        <taxon>Glossinidae</taxon>
        <taxon>Glossina</taxon>
    </lineage>
</organism>
<evidence type="ECO:0000313" key="3">
    <source>
        <dbReference type="Proteomes" id="UP000092445"/>
    </source>
</evidence>